<dbReference type="Proteomes" id="UP001159363">
    <property type="component" value="Chromosome 4"/>
</dbReference>
<gene>
    <name evidence="7" type="ORF">PR048_015081</name>
</gene>
<keyword evidence="3" id="KW-0722">Serine protease inhibitor</keyword>
<keyword evidence="5" id="KW-0812">Transmembrane</keyword>
<accession>A0ABQ9HG03</accession>
<dbReference type="CDD" id="cd00172">
    <property type="entry name" value="serpin"/>
    <property type="match status" value="1"/>
</dbReference>
<keyword evidence="5" id="KW-0472">Membrane</keyword>
<dbReference type="InterPro" id="IPR042185">
    <property type="entry name" value="Serpin_sf_2"/>
</dbReference>
<dbReference type="InterPro" id="IPR042178">
    <property type="entry name" value="Serpin_sf_1"/>
</dbReference>
<evidence type="ECO:0000256" key="4">
    <source>
        <dbReference type="RuleBase" id="RU000411"/>
    </source>
</evidence>
<keyword evidence="2" id="KW-0646">Protease inhibitor</keyword>
<dbReference type="Gene3D" id="3.30.497.10">
    <property type="entry name" value="Antithrombin, subunit I, domain 2"/>
    <property type="match status" value="1"/>
</dbReference>
<protein>
    <recommendedName>
        <fullName evidence="6">Serpin domain-containing protein</fullName>
    </recommendedName>
</protein>
<comment type="similarity">
    <text evidence="1 4">Belongs to the serpin family.</text>
</comment>
<evidence type="ECO:0000256" key="2">
    <source>
        <dbReference type="ARBA" id="ARBA00022690"/>
    </source>
</evidence>
<comment type="caution">
    <text evidence="7">The sequence shown here is derived from an EMBL/GenBank/DDBJ whole genome shotgun (WGS) entry which is preliminary data.</text>
</comment>
<organism evidence="7 8">
    <name type="scientific">Dryococelus australis</name>
    <dbReference type="NCBI Taxonomy" id="614101"/>
    <lineage>
        <taxon>Eukaryota</taxon>
        <taxon>Metazoa</taxon>
        <taxon>Ecdysozoa</taxon>
        <taxon>Arthropoda</taxon>
        <taxon>Hexapoda</taxon>
        <taxon>Insecta</taxon>
        <taxon>Pterygota</taxon>
        <taxon>Neoptera</taxon>
        <taxon>Polyneoptera</taxon>
        <taxon>Phasmatodea</taxon>
        <taxon>Verophasmatodea</taxon>
        <taxon>Anareolatae</taxon>
        <taxon>Phasmatidae</taxon>
        <taxon>Eurycanthinae</taxon>
        <taxon>Dryococelus</taxon>
    </lineage>
</organism>
<evidence type="ECO:0000259" key="6">
    <source>
        <dbReference type="SMART" id="SM00093"/>
    </source>
</evidence>
<dbReference type="Gene3D" id="2.30.39.10">
    <property type="entry name" value="Alpha-1-antitrypsin, domain 1"/>
    <property type="match status" value="1"/>
</dbReference>
<dbReference type="Pfam" id="PF00079">
    <property type="entry name" value="Serpin"/>
    <property type="match status" value="1"/>
</dbReference>
<proteinExistence type="inferred from homology"/>
<sequence length="492" mass="53748">MFSSNGCDDMCCAETDNGCRSSAARIMFNHPPVLCDCSRLFQQGGVGGAVTPVRSPLSVIPPASASACGEGRIEVVTPYRAGTRMELASSASRSESENLQLTVANHIFIDEGFPLREDFLQTATRDFHSGVSNVTFSSGDASAEINSWVAKETRGKITDIVEPVLPAATVMVLANAIYFKSPWLKKFEKSLTNNNTFSVDPTRNVTVPFMYQEDSFLYGSSEELKVKWVELLFKDTNYSLLVVLPNERFGLADVLANLTSSHISGMLQGGSWTGVRLYLPRFNLNSNTKLVSALKELGIRDVFESGLSDLSGISASKEPLSVSDVVQKATMEIDEDGGVASAATVGDYIIGPYLIQGTTTGSTYAHFLRGPYRNFWRIYCLTYAVICGFSMMVVPRILLWWRGNCYVKGFQTGDKGVVKIAGIKKLYPTSDGAKRLLDVISSFAVVEFVALSSLVFLDSEEFRTDHQFLAVIVNKNGNVPLFMATIVDPSVD</sequence>
<evidence type="ECO:0000256" key="3">
    <source>
        <dbReference type="ARBA" id="ARBA00022900"/>
    </source>
</evidence>
<evidence type="ECO:0000313" key="7">
    <source>
        <dbReference type="EMBL" id="KAJ8883241.1"/>
    </source>
</evidence>
<dbReference type="SMART" id="SM00093">
    <property type="entry name" value="SERPIN"/>
    <property type="match status" value="1"/>
</dbReference>
<evidence type="ECO:0000313" key="8">
    <source>
        <dbReference type="Proteomes" id="UP001159363"/>
    </source>
</evidence>
<evidence type="ECO:0000256" key="5">
    <source>
        <dbReference type="SAM" id="Phobius"/>
    </source>
</evidence>
<name>A0ABQ9HG03_9NEOP</name>
<dbReference type="SUPFAM" id="SSF56574">
    <property type="entry name" value="Serpins"/>
    <property type="match status" value="1"/>
</dbReference>
<dbReference type="EMBL" id="JARBHB010000005">
    <property type="protein sequence ID" value="KAJ8883241.1"/>
    <property type="molecule type" value="Genomic_DNA"/>
</dbReference>
<dbReference type="InterPro" id="IPR023796">
    <property type="entry name" value="Serpin_dom"/>
</dbReference>
<reference evidence="7 8" key="1">
    <citation type="submission" date="2023-02" db="EMBL/GenBank/DDBJ databases">
        <title>LHISI_Scaffold_Assembly.</title>
        <authorList>
            <person name="Stuart O.P."/>
            <person name="Cleave R."/>
            <person name="Magrath M.J.L."/>
            <person name="Mikheyev A.S."/>
        </authorList>
    </citation>
    <scope>NUCLEOTIDE SEQUENCE [LARGE SCALE GENOMIC DNA]</scope>
    <source>
        <strain evidence="7">Daus_M_001</strain>
        <tissue evidence="7">Leg muscle</tissue>
    </source>
</reference>
<dbReference type="InterPro" id="IPR036186">
    <property type="entry name" value="Serpin_sf"/>
</dbReference>
<keyword evidence="8" id="KW-1185">Reference proteome</keyword>
<dbReference type="InterPro" id="IPR000215">
    <property type="entry name" value="Serpin_fam"/>
</dbReference>
<feature type="transmembrane region" description="Helical" evidence="5">
    <location>
        <begin position="378"/>
        <end position="401"/>
    </location>
</feature>
<evidence type="ECO:0000256" key="1">
    <source>
        <dbReference type="ARBA" id="ARBA00009500"/>
    </source>
</evidence>
<dbReference type="PANTHER" id="PTHR11461">
    <property type="entry name" value="SERINE PROTEASE INHIBITOR, SERPIN"/>
    <property type="match status" value="1"/>
</dbReference>
<feature type="domain" description="Serpin" evidence="6">
    <location>
        <begin position="38"/>
        <end position="489"/>
    </location>
</feature>
<keyword evidence="5" id="KW-1133">Transmembrane helix</keyword>
<dbReference type="PANTHER" id="PTHR11461:SF211">
    <property type="entry name" value="GH10112P-RELATED"/>
    <property type="match status" value="1"/>
</dbReference>